<keyword evidence="2" id="KW-1185">Reference proteome</keyword>
<gene>
    <name evidence="1" type="ORF">N866_11170</name>
</gene>
<sequence length="117" mass="12524">MTAEPETHDYSVRVTWPVDAAADALPVNQVAVLQGADTEFGPEGSVYLVLGHVAPPLIPDPLAAERFFTSGEASLDVRVRAAVYLTRPRAMELYRSLGQQLEIMNSRATGEPTGGTA</sequence>
<dbReference type="AlphaFoldDB" id="A0A021VQ39"/>
<evidence type="ECO:0000313" key="2">
    <source>
        <dbReference type="Proteomes" id="UP000019753"/>
    </source>
</evidence>
<organism evidence="1 2">
    <name type="scientific">Actinotalea ferrariae CF5-4</name>
    <dbReference type="NCBI Taxonomy" id="948458"/>
    <lineage>
        <taxon>Bacteria</taxon>
        <taxon>Bacillati</taxon>
        <taxon>Actinomycetota</taxon>
        <taxon>Actinomycetes</taxon>
        <taxon>Micrococcales</taxon>
        <taxon>Cellulomonadaceae</taxon>
        <taxon>Actinotalea</taxon>
    </lineage>
</organism>
<name>A0A021VQ39_9CELL</name>
<protein>
    <submittedName>
        <fullName evidence="1">Uncharacterized protein</fullName>
    </submittedName>
</protein>
<proteinExistence type="predicted"/>
<dbReference type="Proteomes" id="UP000019753">
    <property type="component" value="Unassembled WGS sequence"/>
</dbReference>
<evidence type="ECO:0000313" key="1">
    <source>
        <dbReference type="EMBL" id="EYR62160.1"/>
    </source>
</evidence>
<accession>A0A021VQ39</accession>
<comment type="caution">
    <text evidence="1">The sequence shown here is derived from an EMBL/GenBank/DDBJ whole genome shotgun (WGS) entry which is preliminary data.</text>
</comment>
<dbReference type="EMBL" id="AXCW01000314">
    <property type="protein sequence ID" value="EYR62160.1"/>
    <property type="molecule type" value="Genomic_DNA"/>
</dbReference>
<reference evidence="1 2" key="1">
    <citation type="submission" date="2014-01" db="EMBL/GenBank/DDBJ databases">
        <title>Actinotalea ferrariae CF5-4.</title>
        <authorList>
            <person name="Chen F."/>
            <person name="Li Y."/>
            <person name="Wang G."/>
        </authorList>
    </citation>
    <scope>NUCLEOTIDE SEQUENCE [LARGE SCALE GENOMIC DNA]</scope>
    <source>
        <strain evidence="1 2">CF5-4</strain>
    </source>
</reference>
<dbReference type="OrthoDB" id="9870162at2"/>
<dbReference type="RefSeq" id="WP_034228656.1">
    <property type="nucleotide sequence ID" value="NZ_AXCW01000314.1"/>
</dbReference>